<evidence type="ECO:0000313" key="4">
    <source>
        <dbReference type="Proteomes" id="UP000217265"/>
    </source>
</evidence>
<accession>A0A290QMI1</accession>
<keyword evidence="4" id="KW-1185">Reference proteome</keyword>
<name>A0A290QMI1_9BACT</name>
<organism evidence="3 4">
    <name type="scientific">Nibricoccus aquaticus</name>
    <dbReference type="NCBI Taxonomy" id="2576891"/>
    <lineage>
        <taxon>Bacteria</taxon>
        <taxon>Pseudomonadati</taxon>
        <taxon>Verrucomicrobiota</taxon>
        <taxon>Opitutia</taxon>
        <taxon>Opitutales</taxon>
        <taxon>Opitutaceae</taxon>
        <taxon>Nibricoccus</taxon>
    </lineage>
</organism>
<keyword evidence="1" id="KW-0472">Membrane</keyword>
<evidence type="ECO:0000259" key="2">
    <source>
        <dbReference type="Pfam" id="PF13229"/>
    </source>
</evidence>
<dbReference type="RefSeq" id="WP_096057460.1">
    <property type="nucleotide sequence ID" value="NZ_CP023344.1"/>
</dbReference>
<feature type="transmembrane region" description="Helical" evidence="1">
    <location>
        <begin position="12"/>
        <end position="33"/>
    </location>
</feature>
<dbReference type="OrthoDB" id="9765222at2"/>
<dbReference type="InterPro" id="IPR006626">
    <property type="entry name" value="PbH1"/>
</dbReference>
<proteinExistence type="predicted"/>
<sequence length="389" mass="41141">MNAPSFHTRLVWWSAAVWLAIVIGVVLPVDLGAKTHVIKAATRKFDATAAGVKPGDTVLIEAGARGPLRIEKLNGSQRKPVTIRPAGPLVIAGGIDSYAVAFVDCTHFHFTGLADADQSTTTAAGKSLRLEEGKNTLTVSGISSDFEVSHLEVTGSGFAGIMIKQDPTDDPKTWRDAFVMRNVTVRDCVITLTKGEGIYLGNSFYASGHPAGAADKRWPHAIEGVRVLRNRTYDTGCEGIQVGSATKDCEVSGNTIEKFGQRPFGPWQDNGLQLGEGTGGLARDNTITDGPGNGIVVLGLGDNRIIGNRITRVGHTGIDCQSRPKALLGPGYRIEGNFISETGEHAILVNAPEFTATVIAGNRLGQPGLAPAISLTEGTRATLRDNLPN</sequence>
<dbReference type="InterPro" id="IPR039448">
    <property type="entry name" value="Beta_helix"/>
</dbReference>
<dbReference type="InterPro" id="IPR011050">
    <property type="entry name" value="Pectin_lyase_fold/virulence"/>
</dbReference>
<feature type="domain" description="Right handed beta helix" evidence="2">
    <location>
        <begin position="226"/>
        <end position="386"/>
    </location>
</feature>
<evidence type="ECO:0000313" key="3">
    <source>
        <dbReference type="EMBL" id="ATC65831.1"/>
    </source>
</evidence>
<dbReference type="SUPFAM" id="SSF51126">
    <property type="entry name" value="Pectin lyase-like"/>
    <property type="match status" value="1"/>
</dbReference>
<keyword evidence="1" id="KW-1133">Transmembrane helix</keyword>
<evidence type="ECO:0000256" key="1">
    <source>
        <dbReference type="SAM" id="Phobius"/>
    </source>
</evidence>
<dbReference type="SMART" id="SM00710">
    <property type="entry name" value="PbH1"/>
    <property type="match status" value="7"/>
</dbReference>
<dbReference type="KEGG" id="vbh:CMV30_18800"/>
<dbReference type="Gene3D" id="2.160.20.10">
    <property type="entry name" value="Single-stranded right-handed beta-helix, Pectin lyase-like"/>
    <property type="match status" value="1"/>
</dbReference>
<protein>
    <recommendedName>
        <fullName evidence="2">Right handed beta helix domain-containing protein</fullName>
    </recommendedName>
</protein>
<dbReference type="Pfam" id="PF13229">
    <property type="entry name" value="Beta_helix"/>
    <property type="match status" value="1"/>
</dbReference>
<dbReference type="EMBL" id="CP023344">
    <property type="protein sequence ID" value="ATC65831.1"/>
    <property type="molecule type" value="Genomic_DNA"/>
</dbReference>
<dbReference type="AlphaFoldDB" id="A0A290QMI1"/>
<dbReference type="InterPro" id="IPR012334">
    <property type="entry name" value="Pectin_lyas_fold"/>
</dbReference>
<dbReference type="Proteomes" id="UP000217265">
    <property type="component" value="Chromosome"/>
</dbReference>
<gene>
    <name evidence="3" type="ORF">CMV30_18800</name>
</gene>
<keyword evidence="1" id="KW-0812">Transmembrane</keyword>
<reference evidence="3 4" key="1">
    <citation type="submission" date="2017-09" db="EMBL/GenBank/DDBJ databases">
        <title>Complete genome sequence of Verrucomicrobial strain HZ-65, isolated from freshwater.</title>
        <authorList>
            <person name="Choi A."/>
        </authorList>
    </citation>
    <scope>NUCLEOTIDE SEQUENCE [LARGE SCALE GENOMIC DNA]</scope>
    <source>
        <strain evidence="3 4">HZ-65</strain>
    </source>
</reference>